<reference evidence="5 6" key="1">
    <citation type="journal article" date="2018" name="BMC Genomics">
        <title>Genomic evidence for intraspecific hybridization in a clonal and extremely halotolerant yeast.</title>
        <authorList>
            <person name="Gostincar C."/>
            <person name="Stajich J.E."/>
            <person name="Zupancic J."/>
            <person name="Zalar P."/>
            <person name="Gunde-Cimerman N."/>
        </authorList>
    </citation>
    <scope>NUCLEOTIDE SEQUENCE [LARGE SCALE GENOMIC DNA]</scope>
    <source>
        <strain evidence="4 5">EXF-6651</strain>
        <strain evidence="3 7">EXF-6654</strain>
        <strain evidence="2 6">EXF-6656</strain>
    </source>
</reference>
<evidence type="ECO:0000313" key="5">
    <source>
        <dbReference type="Proteomes" id="UP000276864"/>
    </source>
</evidence>
<dbReference type="OrthoDB" id="506431at2759"/>
<accession>A0A3M6Y3B8</accession>
<dbReference type="PANTHER" id="PTHR47260:SF3">
    <property type="entry name" value="THIOESTERASE FAMILY PROTEIN (AFU_ORTHOLOGUE AFUA_7G03960)"/>
    <property type="match status" value="1"/>
</dbReference>
<dbReference type="SUPFAM" id="SSF54637">
    <property type="entry name" value="Thioesterase/thiol ester dehydrase-isomerase"/>
    <property type="match status" value="1"/>
</dbReference>
<dbReference type="AlphaFoldDB" id="A0A3M6Y3B8"/>
<evidence type="ECO:0000313" key="7">
    <source>
        <dbReference type="Proteomes" id="UP000282582"/>
    </source>
</evidence>
<dbReference type="EMBL" id="QWIJ01000132">
    <property type="protein sequence ID" value="RMX87122.1"/>
    <property type="molecule type" value="Genomic_DNA"/>
</dbReference>
<evidence type="ECO:0000313" key="2">
    <source>
        <dbReference type="EMBL" id="RMX87122.1"/>
    </source>
</evidence>
<organism evidence="3 7">
    <name type="scientific">Hortaea werneckii</name>
    <name type="common">Black yeast</name>
    <name type="synonym">Cladosporium werneckii</name>
    <dbReference type="NCBI Taxonomy" id="91943"/>
    <lineage>
        <taxon>Eukaryota</taxon>
        <taxon>Fungi</taxon>
        <taxon>Dikarya</taxon>
        <taxon>Ascomycota</taxon>
        <taxon>Pezizomycotina</taxon>
        <taxon>Dothideomycetes</taxon>
        <taxon>Dothideomycetidae</taxon>
        <taxon>Mycosphaerellales</taxon>
        <taxon>Teratosphaeriaceae</taxon>
        <taxon>Hortaea</taxon>
    </lineage>
</organism>
<evidence type="ECO:0000313" key="6">
    <source>
        <dbReference type="Proteomes" id="UP000281245"/>
    </source>
</evidence>
<dbReference type="Gene3D" id="3.10.129.10">
    <property type="entry name" value="Hotdog Thioesterase"/>
    <property type="match status" value="1"/>
</dbReference>
<sequence length="204" mass="22666">MDDRLAYKLLFVQGPFHSCHRDISMAQHPDFRSPWCQRLLASPSTTHVRDFAFDFQRDDTTNALFLQTLYNDKAVKAHISFRRPCQDPNALEGIEECNLISVGPGVDGKTGRAHGGFNALILDQLTGSCAYFHTGPNPIPPATARLEVDYKAPISTPCVVLARAWATKKERRKIWVKGIIEDSQGKILASGVALFIFARPASKL</sequence>
<proteinExistence type="predicted"/>
<dbReference type="InterPro" id="IPR006683">
    <property type="entry name" value="Thioestr_dom"/>
</dbReference>
<comment type="caution">
    <text evidence="3">The sequence shown here is derived from an EMBL/GenBank/DDBJ whole genome shotgun (WGS) entry which is preliminary data.</text>
</comment>
<dbReference type="Pfam" id="PF03061">
    <property type="entry name" value="4HBT"/>
    <property type="match status" value="1"/>
</dbReference>
<dbReference type="Proteomes" id="UP000282582">
    <property type="component" value="Unassembled WGS sequence"/>
</dbReference>
<dbReference type="EMBL" id="QWIK01001129">
    <property type="protein sequence ID" value="RMX97306.1"/>
    <property type="molecule type" value="Genomic_DNA"/>
</dbReference>
<protein>
    <recommendedName>
        <fullName evidence="1">Thioesterase domain-containing protein</fullName>
    </recommendedName>
</protein>
<dbReference type="Proteomes" id="UP000281245">
    <property type="component" value="Unassembled WGS sequence"/>
</dbReference>
<evidence type="ECO:0000259" key="1">
    <source>
        <dbReference type="Pfam" id="PF03061"/>
    </source>
</evidence>
<gene>
    <name evidence="4" type="ORF">D0866_09906</name>
    <name evidence="3" type="ORF">D0868_10717</name>
    <name evidence="2" type="ORF">D0869_02592</name>
</gene>
<evidence type="ECO:0000313" key="3">
    <source>
        <dbReference type="EMBL" id="RMX97306.1"/>
    </source>
</evidence>
<dbReference type="CDD" id="cd03443">
    <property type="entry name" value="PaaI_thioesterase"/>
    <property type="match status" value="1"/>
</dbReference>
<dbReference type="PANTHER" id="PTHR47260">
    <property type="entry name" value="UPF0644 PROTEIN PB2B4.06"/>
    <property type="match status" value="1"/>
</dbReference>
<dbReference type="InterPro" id="IPR052061">
    <property type="entry name" value="PTE-AB_protein"/>
</dbReference>
<feature type="domain" description="Thioesterase" evidence="1">
    <location>
        <begin position="111"/>
        <end position="186"/>
    </location>
</feature>
<evidence type="ECO:0000313" key="4">
    <source>
        <dbReference type="EMBL" id="RMY27769.1"/>
    </source>
</evidence>
<dbReference type="EMBL" id="QWIM01001201">
    <property type="protein sequence ID" value="RMY27769.1"/>
    <property type="molecule type" value="Genomic_DNA"/>
</dbReference>
<dbReference type="InterPro" id="IPR029069">
    <property type="entry name" value="HotDog_dom_sf"/>
</dbReference>
<name>A0A3M6Y3B8_HORWE</name>
<dbReference type="Proteomes" id="UP000276864">
    <property type="component" value="Unassembled WGS sequence"/>
</dbReference>